<protein>
    <submittedName>
        <fullName evidence="1">Uncharacterized protein</fullName>
    </submittedName>
</protein>
<dbReference type="KEGG" id="ehn:H9Q80_14145"/>
<accession>A0A7G9GKQ2</accession>
<dbReference type="EMBL" id="CP060636">
    <property type="protein sequence ID" value="QNM11384.1"/>
    <property type="molecule type" value="Genomic_DNA"/>
</dbReference>
<reference evidence="1 2" key="1">
    <citation type="submission" date="2020-08" db="EMBL/GenBank/DDBJ databases">
        <authorList>
            <person name="Liu C."/>
            <person name="Sun Q."/>
        </authorList>
    </citation>
    <scope>NUCLEOTIDE SEQUENCE [LARGE SCALE GENOMIC DNA]</scope>
    <source>
        <strain evidence="1 2">NSJ-61</strain>
    </source>
</reference>
<keyword evidence="2" id="KW-1185">Reference proteome</keyword>
<name>A0A7G9GKQ2_9FIRM</name>
<dbReference type="RefSeq" id="WP_158554199.1">
    <property type="nucleotide sequence ID" value="NZ_CP060636.1"/>
</dbReference>
<evidence type="ECO:0000313" key="2">
    <source>
        <dbReference type="Proteomes" id="UP000515856"/>
    </source>
</evidence>
<organism evidence="1 2">
    <name type="scientific">[Eubacterium] hominis</name>
    <dbReference type="NCBI Taxonomy" id="2764325"/>
    <lineage>
        <taxon>Bacteria</taxon>
        <taxon>Bacillati</taxon>
        <taxon>Bacillota</taxon>
        <taxon>Erysipelotrichia</taxon>
        <taxon>Erysipelotrichales</taxon>
        <taxon>Erysipelotrichaceae</taxon>
        <taxon>Amedibacillus</taxon>
    </lineage>
</organism>
<evidence type="ECO:0000313" key="1">
    <source>
        <dbReference type="EMBL" id="QNM11384.1"/>
    </source>
</evidence>
<proteinExistence type="predicted"/>
<gene>
    <name evidence="1" type="ORF">H9Q80_14145</name>
</gene>
<dbReference type="Proteomes" id="UP000515856">
    <property type="component" value="Chromosome"/>
</dbReference>
<dbReference type="AlphaFoldDB" id="A0A7G9GKQ2"/>
<sequence>MAVEDIEPRQLAGECLVHFVCERACGERRLSPRYLTRGAEKTKDNGHL</sequence>